<proteinExistence type="predicted"/>
<dbReference type="EMBL" id="CYYY01000002">
    <property type="protein sequence ID" value="CUN50957.1"/>
    <property type="molecule type" value="Genomic_DNA"/>
</dbReference>
<gene>
    <name evidence="1" type="ORF">ERS852423_00664</name>
</gene>
<dbReference type="AlphaFoldDB" id="A0A173XJ77"/>
<dbReference type="RefSeq" id="WP_055180644.1">
    <property type="nucleotide sequence ID" value="NZ_CABIWY010000002.1"/>
</dbReference>
<dbReference type="Proteomes" id="UP000095439">
    <property type="component" value="Unassembled WGS sequence"/>
</dbReference>
<evidence type="ECO:0000313" key="2">
    <source>
        <dbReference type="Proteomes" id="UP000095439"/>
    </source>
</evidence>
<accession>A0A173XJ77</accession>
<evidence type="ECO:0000313" key="1">
    <source>
        <dbReference type="EMBL" id="CUN50957.1"/>
    </source>
</evidence>
<organism evidence="1 2">
    <name type="scientific">Dorea longicatena</name>
    <dbReference type="NCBI Taxonomy" id="88431"/>
    <lineage>
        <taxon>Bacteria</taxon>
        <taxon>Bacillati</taxon>
        <taxon>Bacillota</taxon>
        <taxon>Clostridia</taxon>
        <taxon>Lachnospirales</taxon>
        <taxon>Lachnospiraceae</taxon>
        <taxon>Dorea</taxon>
    </lineage>
</organism>
<reference evidence="1 2" key="1">
    <citation type="submission" date="2015-09" db="EMBL/GenBank/DDBJ databases">
        <authorList>
            <consortium name="Pathogen Informatics"/>
        </authorList>
    </citation>
    <scope>NUCLEOTIDE SEQUENCE [LARGE SCALE GENOMIC DNA]</scope>
    <source>
        <strain evidence="1 2">2789STDY5608866</strain>
    </source>
</reference>
<name>A0A173XJ77_9FIRM</name>
<sequence length="248" mass="28853">MARIMTRRKAIPKAIELLQCLPQTEEVVEVIQALKKYSSTPLDRWDVASVYEALDEWTESHGGVPPKIKECDSHKELPSHMVFEKLFGKTAKEFLNDYYGEIEYVRIGRHGTKCVDDQYDFLELFRNEFERIQPATSKIYDACRNPETPSWGTIARRCKVSSWSELVTLSGVEANCIRRRYDTYNIRNKLSVSQKTNVETNLTVHEQKEEKERFEALLIKTHDLTLQAEKQEKAEKAVSKHTLRIGRK</sequence>
<protein>
    <submittedName>
        <fullName evidence="1">Uncharacterized protein</fullName>
    </submittedName>
</protein>